<gene>
    <name evidence="2" type="primary">LOC108743153</name>
</gene>
<dbReference type="InParanoid" id="A0A1W4XDN7"/>
<dbReference type="RefSeq" id="XP_018334119.1">
    <property type="nucleotide sequence ID" value="XM_018478617.2"/>
</dbReference>
<proteinExistence type="predicted"/>
<dbReference type="SMR" id="A0A1W4XDN7"/>
<dbReference type="FunCoup" id="A0A1W4XDN7">
    <property type="interactions" value="677"/>
</dbReference>
<dbReference type="OrthoDB" id="5859291at2759"/>
<dbReference type="KEGG" id="apln:108743153"/>
<dbReference type="Proteomes" id="UP000192223">
    <property type="component" value="Unplaced"/>
</dbReference>
<dbReference type="SUPFAM" id="SSF52047">
    <property type="entry name" value="RNI-like"/>
    <property type="match status" value="1"/>
</dbReference>
<evidence type="ECO:0000313" key="2">
    <source>
        <dbReference type="RefSeq" id="XP_018334119.1"/>
    </source>
</evidence>
<reference evidence="2" key="1">
    <citation type="submission" date="2025-08" db="UniProtKB">
        <authorList>
            <consortium name="RefSeq"/>
        </authorList>
    </citation>
    <scope>IDENTIFICATION</scope>
    <source>
        <tissue evidence="2">Entire body</tissue>
    </source>
</reference>
<protein>
    <submittedName>
        <fullName evidence="2">ATP synthase subunit s, mitochondrial-like</fullName>
    </submittedName>
</protein>
<sequence length="187" mass="21841">MYFNESKIINKLAIKRYFWAWLNISFNKLDEDRLKEFGPDRTCAEWILRNGGAVRLCDNPEILNDYNKIPPEGNNICIQEVDASNSSIMHVGFVHFKNCRNIEKLILHRCGYLENIALGMLHPIKESLMYLQVSSCYNISDSGLIKLEILTRLEQLILRDLPFVKKREVVLEHLKKALPKCKIEFDK</sequence>
<accession>A0A1W4XDN7</accession>
<dbReference type="InterPro" id="IPR032675">
    <property type="entry name" value="LRR_dom_sf"/>
</dbReference>
<evidence type="ECO:0000313" key="1">
    <source>
        <dbReference type="Proteomes" id="UP000192223"/>
    </source>
</evidence>
<dbReference type="AlphaFoldDB" id="A0A1W4XDN7"/>
<keyword evidence="1" id="KW-1185">Reference proteome</keyword>
<dbReference type="STRING" id="224129.A0A1W4XDN7"/>
<dbReference type="Gene3D" id="3.80.10.10">
    <property type="entry name" value="Ribonuclease Inhibitor"/>
    <property type="match status" value="1"/>
</dbReference>
<name>A0A1W4XDN7_AGRPL</name>
<organism evidence="1 2">
    <name type="scientific">Agrilus planipennis</name>
    <name type="common">Emerald ash borer</name>
    <name type="synonym">Agrilus marcopoli</name>
    <dbReference type="NCBI Taxonomy" id="224129"/>
    <lineage>
        <taxon>Eukaryota</taxon>
        <taxon>Metazoa</taxon>
        <taxon>Ecdysozoa</taxon>
        <taxon>Arthropoda</taxon>
        <taxon>Hexapoda</taxon>
        <taxon>Insecta</taxon>
        <taxon>Pterygota</taxon>
        <taxon>Neoptera</taxon>
        <taxon>Endopterygota</taxon>
        <taxon>Coleoptera</taxon>
        <taxon>Polyphaga</taxon>
        <taxon>Elateriformia</taxon>
        <taxon>Buprestoidea</taxon>
        <taxon>Buprestidae</taxon>
        <taxon>Agrilinae</taxon>
        <taxon>Agrilus</taxon>
    </lineage>
</organism>
<dbReference type="GeneID" id="108743153"/>